<dbReference type="AlphaFoldDB" id="A0A291C0R1"/>
<gene>
    <name evidence="7" type="ORF">CNY62_12175</name>
</gene>
<dbReference type="EMBL" id="CP023483">
    <property type="protein sequence ID" value="ATF27058.1"/>
    <property type="molecule type" value="Genomic_DNA"/>
</dbReference>
<evidence type="ECO:0000256" key="3">
    <source>
        <dbReference type="ARBA" id="ARBA00023125"/>
    </source>
</evidence>
<evidence type="ECO:0000259" key="6">
    <source>
        <dbReference type="PROSITE" id="PS50937"/>
    </source>
</evidence>
<dbReference type="Proteomes" id="UP000243591">
    <property type="component" value="Chromosome"/>
</dbReference>
<dbReference type="Pfam" id="PF13411">
    <property type="entry name" value="MerR_1"/>
    <property type="match status" value="1"/>
</dbReference>
<feature type="domain" description="HTH merR-type" evidence="6">
    <location>
        <begin position="12"/>
        <end position="80"/>
    </location>
</feature>
<proteinExistence type="predicted"/>
<evidence type="ECO:0000256" key="4">
    <source>
        <dbReference type="ARBA" id="ARBA00023163"/>
    </source>
</evidence>
<dbReference type="PROSITE" id="PS50937">
    <property type="entry name" value="HTH_MERR_2"/>
    <property type="match status" value="1"/>
</dbReference>
<dbReference type="GO" id="GO:0003677">
    <property type="term" value="F:DNA binding"/>
    <property type="evidence" value="ECO:0007669"/>
    <property type="project" value="UniProtKB-KW"/>
</dbReference>
<feature type="region of interest" description="Disordered" evidence="5">
    <location>
        <begin position="100"/>
        <end position="119"/>
    </location>
</feature>
<dbReference type="KEGG" id="bths:CNY62_12175"/>
<evidence type="ECO:0000256" key="2">
    <source>
        <dbReference type="ARBA" id="ARBA00023015"/>
    </source>
</evidence>
<sequence>MANREIRRTFAVFPIGSVMKLTNFSARQIRYYEEQQLITPDRNQGNHRLFSLDDIDRLLEIRDFLDEGYTIADVRDIYRRRLESDKSDDAKTRRLLREEILNSGPFRQQGQMPGSTFRQ</sequence>
<evidence type="ECO:0000313" key="8">
    <source>
        <dbReference type="Proteomes" id="UP000243591"/>
    </source>
</evidence>
<reference evidence="7 8" key="1">
    <citation type="submission" date="2017-09" db="EMBL/GenBank/DDBJ databases">
        <title>Complete Genome Sequences of Two Strains of the Meat Spoilage Bacterium Brochothrix thermosphacta Isolated from Ground Chicken.</title>
        <authorList>
            <person name="Paoli G.C."/>
            <person name="Wijey C."/>
            <person name="Chen C.-Y."/>
            <person name="Nguyen L."/>
            <person name="Yan X."/>
            <person name="Irwin P.L."/>
        </authorList>
    </citation>
    <scope>NUCLEOTIDE SEQUENCE [LARGE SCALE GENOMIC DNA]</scope>
    <source>
        <strain evidence="7 8">BI</strain>
    </source>
</reference>
<name>A0A291C0R1_BROTH</name>
<keyword evidence="8" id="KW-1185">Reference proteome</keyword>
<keyword evidence="2" id="KW-0805">Transcription regulation</keyword>
<dbReference type="PANTHER" id="PTHR30204:SF65">
    <property type="entry name" value="HTH-TYPE TRANSCRIPTIONAL REGULATOR TNRA"/>
    <property type="match status" value="1"/>
</dbReference>
<organism evidence="7 8">
    <name type="scientific">Brochothrix thermosphacta</name>
    <name type="common">Microbacterium thermosphactum</name>
    <dbReference type="NCBI Taxonomy" id="2756"/>
    <lineage>
        <taxon>Bacteria</taxon>
        <taxon>Bacillati</taxon>
        <taxon>Bacillota</taxon>
        <taxon>Bacilli</taxon>
        <taxon>Bacillales</taxon>
        <taxon>Listeriaceae</taxon>
        <taxon>Brochothrix</taxon>
    </lineage>
</organism>
<protein>
    <submittedName>
        <fullName evidence="7">MerR family transcriptional regulator</fullName>
    </submittedName>
</protein>
<accession>A0A291C0R1</accession>
<keyword evidence="1" id="KW-0678">Repressor</keyword>
<dbReference type="CDD" id="cd01105">
    <property type="entry name" value="HTH_GlnR-like"/>
    <property type="match status" value="1"/>
</dbReference>
<keyword evidence="3" id="KW-0238">DNA-binding</keyword>
<dbReference type="Gene3D" id="1.10.1660.10">
    <property type="match status" value="1"/>
</dbReference>
<dbReference type="GO" id="GO:0003700">
    <property type="term" value="F:DNA-binding transcription factor activity"/>
    <property type="evidence" value="ECO:0007669"/>
    <property type="project" value="InterPro"/>
</dbReference>
<feature type="compositionally biased region" description="Polar residues" evidence="5">
    <location>
        <begin position="105"/>
        <end position="119"/>
    </location>
</feature>
<evidence type="ECO:0000256" key="1">
    <source>
        <dbReference type="ARBA" id="ARBA00022491"/>
    </source>
</evidence>
<dbReference type="InterPro" id="IPR000551">
    <property type="entry name" value="MerR-type_HTH_dom"/>
</dbReference>
<dbReference type="InterPro" id="IPR009061">
    <property type="entry name" value="DNA-bd_dom_put_sf"/>
</dbReference>
<evidence type="ECO:0000256" key="5">
    <source>
        <dbReference type="SAM" id="MobiDB-lite"/>
    </source>
</evidence>
<dbReference type="SMART" id="SM00422">
    <property type="entry name" value="HTH_MERR"/>
    <property type="match status" value="1"/>
</dbReference>
<dbReference type="RefSeq" id="WP_029090978.1">
    <property type="nucleotide sequence ID" value="NZ_CBCPIX010000002.1"/>
</dbReference>
<dbReference type="PANTHER" id="PTHR30204">
    <property type="entry name" value="REDOX-CYCLING DRUG-SENSING TRANSCRIPTIONAL ACTIVATOR SOXR"/>
    <property type="match status" value="1"/>
</dbReference>
<dbReference type="InterPro" id="IPR047057">
    <property type="entry name" value="MerR_fam"/>
</dbReference>
<dbReference type="SUPFAM" id="SSF46955">
    <property type="entry name" value="Putative DNA-binding domain"/>
    <property type="match status" value="1"/>
</dbReference>
<keyword evidence="4" id="KW-0804">Transcription</keyword>
<dbReference type="OrthoDB" id="9806513at2"/>
<dbReference type="STRING" id="2756.BFR44_03900"/>
<evidence type="ECO:0000313" key="7">
    <source>
        <dbReference type="EMBL" id="ATF27058.1"/>
    </source>
</evidence>